<feature type="transmembrane region" description="Helical" evidence="7">
    <location>
        <begin position="233"/>
        <end position="252"/>
    </location>
</feature>
<keyword evidence="6 7" id="KW-0472">Membrane</keyword>
<reference evidence="9" key="1">
    <citation type="submission" date="2021-03" db="EMBL/GenBank/DDBJ databases">
        <title>Genomic Encyclopedia of Type Strains, Phase IV (KMG-IV): sequencing the most valuable type-strain genomes for metagenomic binning, comparative biology and taxonomic classification.</title>
        <authorList>
            <person name="Goeker M."/>
        </authorList>
    </citation>
    <scope>NUCLEOTIDE SEQUENCE</scope>
    <source>
        <strain evidence="9">DSM 26232</strain>
    </source>
</reference>
<dbReference type="InterPro" id="IPR000515">
    <property type="entry name" value="MetI-like"/>
</dbReference>
<comment type="subcellular location">
    <subcellularLocation>
        <location evidence="1 7">Cell membrane</location>
        <topology evidence="1 7">Multi-pass membrane protein</topology>
    </subcellularLocation>
</comment>
<protein>
    <submittedName>
        <fullName evidence="9">Sulfonate transport system permease protein</fullName>
    </submittedName>
</protein>
<dbReference type="CDD" id="cd06261">
    <property type="entry name" value="TM_PBP2"/>
    <property type="match status" value="1"/>
</dbReference>
<dbReference type="RefSeq" id="WP_209491223.1">
    <property type="nucleotide sequence ID" value="NZ_JAGGLC010000003.1"/>
</dbReference>
<dbReference type="FunFam" id="1.10.3720.10:FF:000003">
    <property type="entry name" value="Aliphatic sulfonate ABC transporter permease"/>
    <property type="match status" value="1"/>
</dbReference>
<dbReference type="Proteomes" id="UP000823736">
    <property type="component" value="Unassembled WGS sequence"/>
</dbReference>
<evidence type="ECO:0000313" key="9">
    <source>
        <dbReference type="EMBL" id="MBP1986929.1"/>
    </source>
</evidence>
<dbReference type="PROSITE" id="PS50928">
    <property type="entry name" value="ABC_TM1"/>
    <property type="match status" value="1"/>
</dbReference>
<evidence type="ECO:0000256" key="6">
    <source>
        <dbReference type="ARBA" id="ARBA00023136"/>
    </source>
</evidence>
<dbReference type="Pfam" id="PF00528">
    <property type="entry name" value="BPD_transp_1"/>
    <property type="match status" value="1"/>
</dbReference>
<keyword evidence="3" id="KW-1003">Cell membrane</keyword>
<dbReference type="Gene3D" id="1.10.3720.10">
    <property type="entry name" value="MetI-like"/>
    <property type="match status" value="1"/>
</dbReference>
<dbReference type="AlphaFoldDB" id="A0A8T4GVK2"/>
<dbReference type="GO" id="GO:0010438">
    <property type="term" value="P:cellular response to sulfur starvation"/>
    <property type="evidence" value="ECO:0007669"/>
    <property type="project" value="TreeGrafter"/>
</dbReference>
<evidence type="ECO:0000256" key="3">
    <source>
        <dbReference type="ARBA" id="ARBA00022475"/>
    </source>
</evidence>
<dbReference type="PANTHER" id="PTHR30151:SF39">
    <property type="entry name" value="ABC TRANSPORTER PERMEASE PROTEIN"/>
    <property type="match status" value="1"/>
</dbReference>
<proteinExistence type="inferred from homology"/>
<dbReference type="GO" id="GO:0005886">
    <property type="term" value="C:plasma membrane"/>
    <property type="evidence" value="ECO:0007669"/>
    <property type="project" value="UniProtKB-SubCell"/>
</dbReference>
<feature type="domain" description="ABC transmembrane type-1" evidence="8">
    <location>
        <begin position="68"/>
        <end position="251"/>
    </location>
</feature>
<dbReference type="SUPFAM" id="SSF161098">
    <property type="entry name" value="MetI-like"/>
    <property type="match status" value="1"/>
</dbReference>
<keyword evidence="5 7" id="KW-1133">Transmembrane helix</keyword>
<comment type="caution">
    <text evidence="9">The sequence shown here is derived from an EMBL/GenBank/DDBJ whole genome shotgun (WGS) entry which is preliminary data.</text>
</comment>
<evidence type="ECO:0000256" key="1">
    <source>
        <dbReference type="ARBA" id="ARBA00004651"/>
    </source>
</evidence>
<organism evidence="9 10">
    <name type="scientific">Halolamina salifodinae</name>
    <dbReference type="NCBI Taxonomy" id="1202767"/>
    <lineage>
        <taxon>Archaea</taxon>
        <taxon>Methanobacteriati</taxon>
        <taxon>Methanobacteriota</taxon>
        <taxon>Stenosarchaea group</taxon>
        <taxon>Halobacteria</taxon>
        <taxon>Halobacteriales</taxon>
        <taxon>Haloferacaceae</taxon>
    </lineage>
</organism>
<feature type="transmembrane region" description="Helical" evidence="7">
    <location>
        <begin position="79"/>
        <end position="103"/>
    </location>
</feature>
<feature type="transmembrane region" description="Helical" evidence="7">
    <location>
        <begin position="21"/>
        <end position="44"/>
    </location>
</feature>
<gene>
    <name evidence="9" type="ORF">J2753_001427</name>
</gene>
<sequence>MGAAFEESAPRSLPSLGRVRWGLGVVVPALIVVGWHLLVVTGVFPPYQLPKPLSVVETLYAMTLAGELTGHVAITVQRVVFGCLVGMSVAVVFGTLTGLSTLANDLLDPLFQSTKNVPSLAWVPLFLLWFGIGEPAKVLLIAVGAFFPVYLNLSTGIRDVDDDLREVADVYDLGRIETLRKVVLPGALPSLFVGIRSGVGLAWMFVVAAELIAASQGIGYLMNDGRVMSRPDLIVGAILLFALFGNLSDLGVKEVENYVVDW</sequence>
<dbReference type="GO" id="GO:0055085">
    <property type="term" value="P:transmembrane transport"/>
    <property type="evidence" value="ECO:0007669"/>
    <property type="project" value="InterPro"/>
</dbReference>
<evidence type="ECO:0000313" key="10">
    <source>
        <dbReference type="Proteomes" id="UP000823736"/>
    </source>
</evidence>
<keyword evidence="2 7" id="KW-0813">Transport</keyword>
<feature type="transmembrane region" description="Helical" evidence="7">
    <location>
        <begin position="115"/>
        <end position="132"/>
    </location>
</feature>
<evidence type="ECO:0000256" key="7">
    <source>
        <dbReference type="RuleBase" id="RU363032"/>
    </source>
</evidence>
<evidence type="ECO:0000259" key="8">
    <source>
        <dbReference type="PROSITE" id="PS50928"/>
    </source>
</evidence>
<name>A0A8T4GVK2_9EURY</name>
<comment type="similarity">
    <text evidence="7">Belongs to the binding-protein-dependent transport system permease family.</text>
</comment>
<feature type="transmembrane region" description="Helical" evidence="7">
    <location>
        <begin position="201"/>
        <end position="221"/>
    </location>
</feature>
<accession>A0A8T4GVK2</accession>
<feature type="transmembrane region" description="Helical" evidence="7">
    <location>
        <begin position="138"/>
        <end position="157"/>
    </location>
</feature>
<dbReference type="OrthoDB" id="50379at2157"/>
<evidence type="ECO:0000256" key="2">
    <source>
        <dbReference type="ARBA" id="ARBA00022448"/>
    </source>
</evidence>
<dbReference type="InterPro" id="IPR035906">
    <property type="entry name" value="MetI-like_sf"/>
</dbReference>
<keyword evidence="10" id="KW-1185">Reference proteome</keyword>
<evidence type="ECO:0000256" key="5">
    <source>
        <dbReference type="ARBA" id="ARBA00022989"/>
    </source>
</evidence>
<evidence type="ECO:0000256" key="4">
    <source>
        <dbReference type="ARBA" id="ARBA00022692"/>
    </source>
</evidence>
<dbReference type="EMBL" id="JAGGLC010000003">
    <property type="protein sequence ID" value="MBP1986929.1"/>
    <property type="molecule type" value="Genomic_DNA"/>
</dbReference>
<keyword evidence="4 7" id="KW-0812">Transmembrane</keyword>
<dbReference type="PANTHER" id="PTHR30151">
    <property type="entry name" value="ALKANE SULFONATE ABC TRANSPORTER-RELATED, MEMBRANE SUBUNIT"/>
    <property type="match status" value="1"/>
</dbReference>